<evidence type="ECO:0000313" key="5">
    <source>
        <dbReference type="Proteomes" id="UP000256345"/>
    </source>
</evidence>
<reference evidence="3 5" key="2">
    <citation type="submission" date="2018-08" db="EMBL/GenBank/DDBJ databases">
        <title>Genomic Encyclopedia of Archaeal and Bacterial Type Strains, Phase II (KMG-II): from individual species to whole genera.</title>
        <authorList>
            <person name="Goeker M."/>
        </authorList>
    </citation>
    <scope>NUCLEOTIDE SEQUENCE [LARGE SCALE GENOMIC DNA]</scope>
    <source>
        <strain evidence="3 5">DSM 2261</strain>
    </source>
</reference>
<organism evidence="2 4">
    <name type="scientific">Archangium gephyra</name>
    <dbReference type="NCBI Taxonomy" id="48"/>
    <lineage>
        <taxon>Bacteria</taxon>
        <taxon>Pseudomonadati</taxon>
        <taxon>Myxococcota</taxon>
        <taxon>Myxococcia</taxon>
        <taxon>Myxococcales</taxon>
        <taxon>Cystobacterineae</taxon>
        <taxon>Archangiaceae</taxon>
        <taxon>Archangium</taxon>
    </lineage>
</organism>
<dbReference type="Proteomes" id="UP000256345">
    <property type="component" value="Unassembled WGS sequence"/>
</dbReference>
<keyword evidence="5" id="KW-1185">Reference proteome</keyword>
<protein>
    <recommendedName>
        <fullName evidence="6">Transporter</fullName>
    </recommendedName>
</protein>
<name>A0AAC8QFT4_9BACT</name>
<reference evidence="2 4" key="1">
    <citation type="submission" date="2015-05" db="EMBL/GenBank/DDBJ databases">
        <title>Genome assembly of Archangium gephyra DSM 2261.</title>
        <authorList>
            <person name="Sharma G."/>
            <person name="Subramanian S."/>
        </authorList>
    </citation>
    <scope>NUCLEOTIDE SEQUENCE [LARGE SCALE GENOMIC DNA]</scope>
    <source>
        <strain evidence="2 4">DSM 2261</strain>
    </source>
</reference>
<dbReference type="Proteomes" id="UP000035579">
    <property type="component" value="Chromosome"/>
</dbReference>
<evidence type="ECO:0000256" key="1">
    <source>
        <dbReference type="SAM" id="SignalP"/>
    </source>
</evidence>
<accession>A0AAC8QFT4</accession>
<dbReference type="KEGG" id="age:AA314_07977"/>
<dbReference type="EMBL" id="QUMU01000005">
    <property type="protein sequence ID" value="REG32331.1"/>
    <property type="molecule type" value="Genomic_DNA"/>
</dbReference>
<feature type="chain" id="PRO_5042085889" description="Transporter" evidence="1">
    <location>
        <begin position="18"/>
        <end position="287"/>
    </location>
</feature>
<gene>
    <name evidence="2" type="ORF">AA314_07977</name>
    <name evidence="3" type="ORF">ATI61_105659</name>
</gene>
<dbReference type="EMBL" id="CP011509">
    <property type="protein sequence ID" value="AKJ06351.1"/>
    <property type="molecule type" value="Genomic_DNA"/>
</dbReference>
<proteinExistence type="predicted"/>
<evidence type="ECO:0000313" key="2">
    <source>
        <dbReference type="EMBL" id="AKJ06351.1"/>
    </source>
</evidence>
<evidence type="ECO:0000313" key="3">
    <source>
        <dbReference type="EMBL" id="REG32331.1"/>
    </source>
</evidence>
<keyword evidence="1" id="KW-0732">Signal</keyword>
<evidence type="ECO:0000313" key="4">
    <source>
        <dbReference type="Proteomes" id="UP000035579"/>
    </source>
</evidence>
<evidence type="ECO:0008006" key="6">
    <source>
        <dbReference type="Google" id="ProtNLM"/>
    </source>
</evidence>
<sequence>MLALTLALLLASASGQGEDCTRADEAGDTFPICFDPGNGLLLGAGPLVQGGAVTPELHAGILLRTERTSRSKGTPWLNTHRLLVTRARSGPASLGLTATLYEGNLRRHLEEGFILVPTARPVRIPFPFDLTLAMRLGHYERRVWEGPGWTLETGRAALLLDPVRTATARVWLGLGPAASHTLRSSRAGTVHELSPFTTLLLDAGYETEDGWWAARVTALAGWTVGLDGGMRFRTRGEVGVERLLIAVNDQPVWLRLSAAHTHGDAGVARVDEWSAGLGLTVRVWSAR</sequence>
<dbReference type="AlphaFoldDB" id="A0AAC8QFT4"/>
<feature type="signal peptide" evidence="1">
    <location>
        <begin position="1"/>
        <end position="17"/>
    </location>
</feature>
<dbReference type="RefSeq" id="WP_047859659.1">
    <property type="nucleotide sequence ID" value="NZ_CP011509.1"/>
</dbReference>